<gene>
    <name evidence="1" type="ORF">L6452_11855</name>
</gene>
<proteinExistence type="predicted"/>
<organism evidence="1 2">
    <name type="scientific">Arctium lappa</name>
    <name type="common">Greater burdock</name>
    <name type="synonym">Lappa major</name>
    <dbReference type="NCBI Taxonomy" id="4217"/>
    <lineage>
        <taxon>Eukaryota</taxon>
        <taxon>Viridiplantae</taxon>
        <taxon>Streptophyta</taxon>
        <taxon>Embryophyta</taxon>
        <taxon>Tracheophyta</taxon>
        <taxon>Spermatophyta</taxon>
        <taxon>Magnoliopsida</taxon>
        <taxon>eudicotyledons</taxon>
        <taxon>Gunneridae</taxon>
        <taxon>Pentapetalae</taxon>
        <taxon>asterids</taxon>
        <taxon>campanulids</taxon>
        <taxon>Asterales</taxon>
        <taxon>Asteraceae</taxon>
        <taxon>Carduoideae</taxon>
        <taxon>Cardueae</taxon>
        <taxon>Arctiinae</taxon>
        <taxon>Arctium</taxon>
    </lineage>
</organism>
<reference evidence="1 2" key="2">
    <citation type="journal article" date="2022" name="Mol. Ecol. Resour.">
        <title>The genomes of chicory, endive, great burdock and yacon provide insights into Asteraceae paleo-polyploidization history and plant inulin production.</title>
        <authorList>
            <person name="Fan W."/>
            <person name="Wang S."/>
            <person name="Wang H."/>
            <person name="Wang A."/>
            <person name="Jiang F."/>
            <person name="Liu H."/>
            <person name="Zhao H."/>
            <person name="Xu D."/>
            <person name="Zhang Y."/>
        </authorList>
    </citation>
    <scope>NUCLEOTIDE SEQUENCE [LARGE SCALE GENOMIC DNA]</scope>
    <source>
        <strain evidence="2">cv. Niubang</strain>
    </source>
</reference>
<dbReference type="Proteomes" id="UP001055879">
    <property type="component" value="Linkage Group LG03"/>
</dbReference>
<keyword evidence="2" id="KW-1185">Reference proteome</keyword>
<comment type="caution">
    <text evidence="1">The sequence shown here is derived from an EMBL/GenBank/DDBJ whole genome shotgun (WGS) entry which is preliminary data.</text>
</comment>
<reference evidence="2" key="1">
    <citation type="journal article" date="2022" name="Mol. Ecol. Resour.">
        <title>The genomes of chicory, endive, great burdock and yacon provide insights into Asteraceae palaeo-polyploidization history and plant inulin production.</title>
        <authorList>
            <person name="Fan W."/>
            <person name="Wang S."/>
            <person name="Wang H."/>
            <person name="Wang A."/>
            <person name="Jiang F."/>
            <person name="Liu H."/>
            <person name="Zhao H."/>
            <person name="Xu D."/>
            <person name="Zhang Y."/>
        </authorList>
    </citation>
    <scope>NUCLEOTIDE SEQUENCE [LARGE SCALE GENOMIC DNA]</scope>
    <source>
        <strain evidence="2">cv. Niubang</strain>
    </source>
</reference>
<evidence type="ECO:0000313" key="1">
    <source>
        <dbReference type="EMBL" id="KAI3748626.1"/>
    </source>
</evidence>
<evidence type="ECO:0000313" key="2">
    <source>
        <dbReference type="Proteomes" id="UP001055879"/>
    </source>
</evidence>
<protein>
    <submittedName>
        <fullName evidence="1">Uncharacterized protein</fullName>
    </submittedName>
</protein>
<accession>A0ACB9DQ99</accession>
<name>A0ACB9DQ99_ARCLA</name>
<sequence length="802" mass="90125">MRRKQLDTIAADQAIGDNDTLVSAGEMYELGFFSPGNSKNRYLGIWFKKVSPQTVVWVANREAPLTSTSGVLRLDSNGSLLLLSGNNTIIWSSNSSLSVDNINIVVRLLDSGNLVVHDNSSINQDLIWQSFDYPGDTLLSGMKFGKDFVTGRDRYLTSWKSLDDPSPGLYASWMDTHGFPQVFQTRGSVLQLRFGPWNGVRLSGFPTKPNPIYTYEFVFNQKEVYFKSALINSSFISRIYLAPDGNQMRLNWIDPTLGWIPYLARTVDMCAQYGLCGPYGSCNINSSPGCSCITGFEPRHPKEWNAADWSGGCQRRKPLNCGNDDGFQKISGVKLPDTRHSWYNLSMSLGECERACKRNCSCTAYANLDIRNGGSGCLLWFDDLMDVREYDENQDLYIRMAASELTGLSVMESGSNKKPVIKVVLATSVGLVLIGIALAVYAWRKKWSCVQRKGNLVRSLCEDYTDGGQNKDAELPFFTFSEISKLTNNFSINNKLGEGGFGPVYKGVMEDGREIAVKRLSETSTQGLDEFKNEVRCIHRLQHRNLVKILGCCVQKIEIMLIYEYLPNGSLDTALFDETRNSMLSWLDRFRIINGIARGVLYLHQDSRLRIIHRDLKAANILLDNDMNPKISDFGLARRFKEYETRARTKNVVGTYGYIPPEYAIHGLFSIKSDVFSFGVLVLEIVSGMKNREFCSQEHSDNLLGHAWRLYKDNRSLDLVGAPLHDSRFTSEVLRSIHIGLLCVQNNPEDRPTMTYVVSMLGSDGALPHPKPPAFFTQPELDPHAPIRQFSVNNVTMSLTGR</sequence>
<dbReference type="EMBL" id="CM042049">
    <property type="protein sequence ID" value="KAI3748626.1"/>
    <property type="molecule type" value="Genomic_DNA"/>
</dbReference>